<feature type="transmembrane region" description="Helical" evidence="6">
    <location>
        <begin position="12"/>
        <end position="33"/>
    </location>
</feature>
<comment type="subcellular location">
    <subcellularLocation>
        <location evidence="1">Membrane</location>
        <topology evidence="1">Multi-pass membrane protein</topology>
    </subcellularLocation>
</comment>
<dbReference type="Proteomes" id="UP000663865">
    <property type="component" value="Unassembled WGS sequence"/>
</dbReference>
<dbReference type="GO" id="GO:0005739">
    <property type="term" value="C:mitochondrion"/>
    <property type="evidence" value="ECO:0007669"/>
    <property type="project" value="TreeGrafter"/>
</dbReference>
<accession>A0A818ACH3</accession>
<proteinExistence type="inferred from homology"/>
<comment type="similarity">
    <text evidence="2 6">Belongs to the peroxisomal membrane protein PXMP2/4 family.</text>
</comment>
<gene>
    <name evidence="7" type="ORF">KIK155_LOCUS8220</name>
</gene>
<keyword evidence="5 6" id="KW-0472">Membrane</keyword>
<keyword evidence="4 6" id="KW-1133">Transmembrane helix</keyword>
<evidence type="ECO:0000256" key="2">
    <source>
        <dbReference type="ARBA" id="ARBA00006824"/>
    </source>
</evidence>
<evidence type="ECO:0000313" key="8">
    <source>
        <dbReference type="Proteomes" id="UP000663865"/>
    </source>
</evidence>
<dbReference type="PANTHER" id="PTHR11266">
    <property type="entry name" value="PEROXISOMAL MEMBRANE PROTEIN 2, PXMP2 MPV17"/>
    <property type="match status" value="1"/>
</dbReference>
<feature type="transmembrane region" description="Helical" evidence="6">
    <location>
        <begin position="45"/>
        <end position="65"/>
    </location>
</feature>
<dbReference type="Pfam" id="PF04117">
    <property type="entry name" value="Mpv17_PMP22"/>
    <property type="match status" value="1"/>
</dbReference>
<dbReference type="EMBL" id="CAJNYV010001077">
    <property type="protein sequence ID" value="CAF3402121.1"/>
    <property type="molecule type" value="Genomic_DNA"/>
</dbReference>
<dbReference type="InterPro" id="IPR007248">
    <property type="entry name" value="Mpv17_PMP22"/>
</dbReference>
<sequence>MKSFFRRYQLFIVNIVSASGLLATSDLFVQILYEKRETIDKKRFLAALGTGAVMGVEGHIWYSYIDRVMAQRTWRDVFKKVAIDQTIGAPFYALTYIVGTSILEDRTSSAELTSDIRKNFFPLYLADCLIFAPIQLINFKYVPAFYRVPFLSLAAFVFDAFISAYKHEEKPMTVPEQA</sequence>
<evidence type="ECO:0000256" key="6">
    <source>
        <dbReference type="RuleBase" id="RU363053"/>
    </source>
</evidence>
<organism evidence="7 8">
    <name type="scientific">Rotaria socialis</name>
    <dbReference type="NCBI Taxonomy" id="392032"/>
    <lineage>
        <taxon>Eukaryota</taxon>
        <taxon>Metazoa</taxon>
        <taxon>Spiralia</taxon>
        <taxon>Gnathifera</taxon>
        <taxon>Rotifera</taxon>
        <taxon>Eurotatoria</taxon>
        <taxon>Bdelloidea</taxon>
        <taxon>Philodinida</taxon>
        <taxon>Philodinidae</taxon>
        <taxon>Rotaria</taxon>
    </lineage>
</organism>
<evidence type="ECO:0008006" key="9">
    <source>
        <dbReference type="Google" id="ProtNLM"/>
    </source>
</evidence>
<feature type="transmembrane region" description="Helical" evidence="6">
    <location>
        <begin position="144"/>
        <end position="162"/>
    </location>
</feature>
<feature type="transmembrane region" description="Helical" evidence="6">
    <location>
        <begin position="120"/>
        <end position="138"/>
    </location>
</feature>
<reference evidence="7" key="1">
    <citation type="submission" date="2021-02" db="EMBL/GenBank/DDBJ databases">
        <authorList>
            <person name="Nowell W R."/>
        </authorList>
    </citation>
    <scope>NUCLEOTIDE SEQUENCE</scope>
</reference>
<dbReference type="AlphaFoldDB" id="A0A818ACH3"/>
<evidence type="ECO:0000256" key="3">
    <source>
        <dbReference type="ARBA" id="ARBA00022692"/>
    </source>
</evidence>
<evidence type="ECO:0000256" key="5">
    <source>
        <dbReference type="ARBA" id="ARBA00023136"/>
    </source>
</evidence>
<evidence type="ECO:0000256" key="4">
    <source>
        <dbReference type="ARBA" id="ARBA00022989"/>
    </source>
</evidence>
<dbReference type="GO" id="GO:0061668">
    <property type="term" value="P:mitochondrial ribosome assembly"/>
    <property type="evidence" value="ECO:0007669"/>
    <property type="project" value="TreeGrafter"/>
</dbReference>
<dbReference type="PANTHER" id="PTHR11266:SF8">
    <property type="entry name" value="MPV17-LIKE PROTEIN 2"/>
    <property type="match status" value="1"/>
</dbReference>
<evidence type="ECO:0000256" key="1">
    <source>
        <dbReference type="ARBA" id="ARBA00004141"/>
    </source>
</evidence>
<name>A0A818ACH3_9BILA</name>
<evidence type="ECO:0000313" key="7">
    <source>
        <dbReference type="EMBL" id="CAF3402121.1"/>
    </source>
</evidence>
<dbReference type="GO" id="GO:0016020">
    <property type="term" value="C:membrane"/>
    <property type="evidence" value="ECO:0007669"/>
    <property type="project" value="UniProtKB-SubCell"/>
</dbReference>
<protein>
    <recommendedName>
        <fullName evidence="9">Mpv17-like protein 2</fullName>
    </recommendedName>
</protein>
<comment type="caution">
    <text evidence="7">The sequence shown here is derived from an EMBL/GenBank/DDBJ whole genome shotgun (WGS) entry which is preliminary data.</text>
</comment>
<keyword evidence="3 6" id="KW-0812">Transmembrane</keyword>